<reference evidence="10 11" key="1">
    <citation type="journal article" date="2019" name="Gigascience">
        <title>Whole-genome sequence of the oriental lung fluke Paragonimus westermani.</title>
        <authorList>
            <person name="Oey H."/>
            <person name="Zakrzewski M."/>
            <person name="Narain K."/>
            <person name="Devi K.R."/>
            <person name="Agatsuma T."/>
            <person name="Nawaratna S."/>
            <person name="Gobert G.N."/>
            <person name="Jones M.K."/>
            <person name="Ragan M.A."/>
            <person name="McManus D.P."/>
            <person name="Krause L."/>
        </authorList>
    </citation>
    <scope>NUCLEOTIDE SEQUENCE [LARGE SCALE GENOMIC DNA]</scope>
    <source>
        <strain evidence="10 11">IND2009</strain>
    </source>
</reference>
<dbReference type="CDD" id="cd02440">
    <property type="entry name" value="AdoMet_MTases"/>
    <property type="match status" value="1"/>
</dbReference>
<dbReference type="EMBL" id="QNGE01005018">
    <property type="protein sequence ID" value="KAA3672348.1"/>
    <property type="molecule type" value="Genomic_DNA"/>
</dbReference>
<dbReference type="GO" id="GO:0000049">
    <property type="term" value="F:tRNA binding"/>
    <property type="evidence" value="ECO:0007669"/>
    <property type="project" value="UniProtKB-UniRule"/>
</dbReference>
<dbReference type="EC" id="2.1.1.216" evidence="7 9"/>
<keyword evidence="11" id="KW-1185">Reference proteome</keyword>
<evidence type="ECO:0000256" key="5">
    <source>
        <dbReference type="ARBA" id="ARBA00022694"/>
    </source>
</evidence>
<dbReference type="FunFam" id="3.40.50.150:FF:000051">
    <property type="entry name" value="tRNA (guanine(26)-N(2))-dimethyltransferase"/>
    <property type="match status" value="1"/>
</dbReference>
<dbReference type="AlphaFoldDB" id="A0A5J4NAQ1"/>
<dbReference type="Gene3D" id="3.40.50.150">
    <property type="entry name" value="Vaccinia Virus protein VP39"/>
    <property type="match status" value="1"/>
</dbReference>
<keyword evidence="2 9" id="KW-0489">Methyltransferase</keyword>
<evidence type="ECO:0000256" key="6">
    <source>
        <dbReference type="ARBA" id="ARBA00022884"/>
    </source>
</evidence>
<dbReference type="PROSITE" id="PS51626">
    <property type="entry name" value="SAM_MT_TRM1"/>
    <property type="match status" value="1"/>
</dbReference>
<dbReference type="NCBIfam" id="TIGR00308">
    <property type="entry name" value="TRM1"/>
    <property type="match status" value="1"/>
</dbReference>
<dbReference type="InterPro" id="IPR029063">
    <property type="entry name" value="SAM-dependent_MTases_sf"/>
</dbReference>
<keyword evidence="3 9" id="KW-0808">Transferase</keyword>
<name>A0A5J4NAQ1_9TREM</name>
<dbReference type="GO" id="GO:0160104">
    <property type="term" value="F:tRNA (guanine(26)-N2)-dimethyltransferase activity"/>
    <property type="evidence" value="ECO:0007669"/>
    <property type="project" value="UniProtKB-UniRule"/>
</dbReference>
<evidence type="ECO:0000256" key="8">
    <source>
        <dbReference type="ARBA" id="ARBA00051897"/>
    </source>
</evidence>
<organism evidence="10 11">
    <name type="scientific">Paragonimus westermani</name>
    <dbReference type="NCBI Taxonomy" id="34504"/>
    <lineage>
        <taxon>Eukaryota</taxon>
        <taxon>Metazoa</taxon>
        <taxon>Spiralia</taxon>
        <taxon>Lophotrochozoa</taxon>
        <taxon>Platyhelminthes</taxon>
        <taxon>Trematoda</taxon>
        <taxon>Digenea</taxon>
        <taxon>Plagiorchiida</taxon>
        <taxon>Troglotremata</taxon>
        <taxon>Troglotrematidae</taxon>
        <taxon>Paragonimus</taxon>
    </lineage>
</organism>
<evidence type="ECO:0000256" key="3">
    <source>
        <dbReference type="ARBA" id="ARBA00022679"/>
    </source>
</evidence>
<keyword evidence="4 9" id="KW-0949">S-adenosyl-L-methionine</keyword>
<proteinExistence type="inferred from homology"/>
<evidence type="ECO:0000256" key="2">
    <source>
        <dbReference type="ARBA" id="ARBA00022603"/>
    </source>
</evidence>
<dbReference type="SUPFAM" id="SSF53335">
    <property type="entry name" value="S-adenosyl-L-methionine-dependent methyltransferases"/>
    <property type="match status" value="1"/>
</dbReference>
<keyword evidence="6 9" id="KW-0694">RNA-binding</keyword>
<comment type="similarity">
    <text evidence="9">Belongs to the class I-like SAM-binding methyltransferase superfamily. Trm1 family.</text>
</comment>
<evidence type="ECO:0000256" key="1">
    <source>
        <dbReference type="ARBA" id="ARBA00022555"/>
    </source>
</evidence>
<dbReference type="PANTHER" id="PTHR10631:SF3">
    <property type="entry name" value="TRNA (GUANINE(26)-N(2))-DIMETHYLTRANSFERASE"/>
    <property type="match status" value="1"/>
</dbReference>
<accession>A0A5J4NAQ1</accession>
<evidence type="ECO:0000313" key="11">
    <source>
        <dbReference type="Proteomes" id="UP000324629"/>
    </source>
</evidence>
<sequence length="496" mass="54532">MVTSRFARFYSTLSSGIVRRSISNMSKIVEGNACIQFPDGVFYNKVQQFNRDITVAVLQHFQLFHQREWVKRIEKRHLQTADSSATPASYEGLRILEALAATGIRAIRFALEVPNISEVIANDLDPKAVELIHANVILNSVSDHVSVTCGDAIALMHNHKEFSCRFNVIDIDPYGTASPYLDAAIQCLHDGGLLCVTSTDMAVLCGSTPGTSMGKYGGIAVKNGAIQETGIRMLLHAIQSAASRHSRVIEPLLSLSIDFYARVFVRIWTSAGSVKAIAAKHAICFTCTGCAAYHIQPLGRTVSNSRRFAPAHGPPVGPHCAECGSEFNVWGPFWCGPLHSRSFLRSLLTNLGMPPRAALQLGACESPVENDALRPASFLSQTLEDPTLNTYEYDADLFESLPEGLSVKPQLTQPVLKEKVSDRFGTFRRIVGMCTMAYEELPDVALYYKADHLSAVLGTEVPSLLDLQFQQKPEKFWGPKARPKMLKTIDTSEVRA</sequence>
<comment type="catalytic activity">
    <reaction evidence="8 9">
        <text>guanosine(26) in tRNA + 2 S-adenosyl-L-methionine = N(2)-dimethylguanosine(26) in tRNA + 2 S-adenosyl-L-homocysteine + 2 H(+)</text>
        <dbReference type="Rhea" id="RHEA:43140"/>
        <dbReference type="Rhea" id="RHEA-COMP:10359"/>
        <dbReference type="Rhea" id="RHEA-COMP:10360"/>
        <dbReference type="ChEBI" id="CHEBI:15378"/>
        <dbReference type="ChEBI" id="CHEBI:57856"/>
        <dbReference type="ChEBI" id="CHEBI:59789"/>
        <dbReference type="ChEBI" id="CHEBI:74269"/>
        <dbReference type="ChEBI" id="CHEBI:74513"/>
        <dbReference type="EC" id="2.1.1.216"/>
    </reaction>
</comment>
<dbReference type="GO" id="GO:0002940">
    <property type="term" value="P:tRNA N2-guanine methylation"/>
    <property type="evidence" value="ECO:0007669"/>
    <property type="project" value="TreeGrafter"/>
</dbReference>
<evidence type="ECO:0000256" key="9">
    <source>
        <dbReference type="PROSITE-ProRule" id="PRU00958"/>
    </source>
</evidence>
<keyword evidence="1 9" id="KW-0820">tRNA-binding</keyword>
<comment type="caution">
    <text evidence="10">The sequence shown here is derived from an EMBL/GenBank/DDBJ whole genome shotgun (WGS) entry which is preliminary data.</text>
</comment>
<evidence type="ECO:0000256" key="7">
    <source>
        <dbReference type="ARBA" id="ARBA00039099"/>
    </source>
</evidence>
<dbReference type="PANTHER" id="PTHR10631">
    <property type="entry name" value="N 2 ,N 2 -DIMETHYLGUANOSINE TRNA METHYLTRANSFERASE"/>
    <property type="match status" value="1"/>
</dbReference>
<dbReference type="Pfam" id="PF02005">
    <property type="entry name" value="TRM"/>
    <property type="match status" value="1"/>
</dbReference>
<dbReference type="Proteomes" id="UP000324629">
    <property type="component" value="Unassembled WGS sequence"/>
</dbReference>
<gene>
    <name evidence="10" type="ORF">DEA37_0000996</name>
</gene>
<keyword evidence="5 9" id="KW-0819">tRNA processing</keyword>
<protein>
    <recommendedName>
        <fullName evidence="7 9">tRNA (guanine(26)-N(2))-dimethyltransferase</fullName>
        <ecNumber evidence="7 9">2.1.1.216</ecNumber>
    </recommendedName>
</protein>
<dbReference type="InterPro" id="IPR002905">
    <property type="entry name" value="Trm1"/>
</dbReference>
<evidence type="ECO:0000256" key="4">
    <source>
        <dbReference type="ARBA" id="ARBA00022691"/>
    </source>
</evidence>
<dbReference type="GO" id="GO:0005634">
    <property type="term" value="C:nucleus"/>
    <property type="evidence" value="ECO:0007669"/>
    <property type="project" value="TreeGrafter"/>
</dbReference>
<evidence type="ECO:0000313" key="10">
    <source>
        <dbReference type="EMBL" id="KAA3672348.1"/>
    </source>
</evidence>